<comment type="caution">
    <text evidence="1">The sequence shown here is derived from an EMBL/GenBank/DDBJ whole genome shotgun (WGS) entry which is preliminary data.</text>
</comment>
<gene>
    <name evidence="1" type="ORF">QAD02_002871</name>
</gene>
<organism evidence="1 2">
    <name type="scientific">Eretmocerus hayati</name>
    <dbReference type="NCBI Taxonomy" id="131215"/>
    <lineage>
        <taxon>Eukaryota</taxon>
        <taxon>Metazoa</taxon>
        <taxon>Ecdysozoa</taxon>
        <taxon>Arthropoda</taxon>
        <taxon>Hexapoda</taxon>
        <taxon>Insecta</taxon>
        <taxon>Pterygota</taxon>
        <taxon>Neoptera</taxon>
        <taxon>Endopterygota</taxon>
        <taxon>Hymenoptera</taxon>
        <taxon>Apocrita</taxon>
        <taxon>Proctotrupomorpha</taxon>
        <taxon>Chalcidoidea</taxon>
        <taxon>Aphelinidae</taxon>
        <taxon>Aphelininae</taxon>
        <taxon>Eretmocerus</taxon>
    </lineage>
</organism>
<evidence type="ECO:0000313" key="2">
    <source>
        <dbReference type="Proteomes" id="UP001239111"/>
    </source>
</evidence>
<protein>
    <submittedName>
        <fullName evidence="1">Uncharacterized protein</fullName>
    </submittedName>
</protein>
<keyword evidence="2" id="KW-1185">Reference proteome</keyword>
<evidence type="ECO:0000313" key="1">
    <source>
        <dbReference type="EMBL" id="KAJ8671612.1"/>
    </source>
</evidence>
<accession>A0ACC2NKJ0</accession>
<name>A0ACC2NKJ0_9HYME</name>
<dbReference type="EMBL" id="CM056743">
    <property type="protein sequence ID" value="KAJ8671612.1"/>
    <property type="molecule type" value="Genomic_DNA"/>
</dbReference>
<proteinExistence type="predicted"/>
<dbReference type="Proteomes" id="UP001239111">
    <property type="component" value="Chromosome 3"/>
</dbReference>
<sequence length="511" mass="57638">MSQGHVAEVSAESVSSFLDFVLKAPTLEEYRDKKVFIGHGVPFDEDKLSHELLQKGFLENPNLIRCFEITAIPHHREEDLFLISKEEVTDIADNSKLLALLTQPNDPLIGKMTDDEIIDYLPTSPHRKLYCFGIDTSDLSYVGLLDREECMQKSQIHPATNPDVGIMKGINTSQVFVGGVYSISEIHLENSLLPSLNVGEGSLRKNTDGGYIILADGKIKIWVMLPEREPIEKVIHAIQAADKASSPAPESLESSLVDDGPLPAEVAAPTSVGDESLELPSPTKSRRKRACKDYILCLFLILSSPFSLYLTLSFLAKRKRRNFGVQKRRSRVKKPRYSVGKTPNETIETFTFADACPDELSHKYLYMTTKFFKRYGIAYETFRQGDHDRVYTMAGVYHQNGQLTANVAEAANYADPGFNVYAGLVTVDQCEKSRLISIKPNRHQITTVKARSRLLQDCEDCQYSSPNREKLRRHCRDVYGKSERRIQRRTLQRCIVCGAVTRKLSSHEKQS</sequence>
<reference evidence="1" key="1">
    <citation type="submission" date="2023-04" db="EMBL/GenBank/DDBJ databases">
        <title>A chromosome-level genome assembly of the parasitoid wasp Eretmocerus hayati.</title>
        <authorList>
            <person name="Zhong Y."/>
            <person name="Liu S."/>
            <person name="Liu Y."/>
        </authorList>
    </citation>
    <scope>NUCLEOTIDE SEQUENCE</scope>
    <source>
        <strain evidence="1">ZJU_SS_LIU_2023</strain>
    </source>
</reference>